<name>A0ABW2UTE6_9BACI</name>
<dbReference type="Gene3D" id="3.40.630.30">
    <property type="match status" value="1"/>
</dbReference>
<evidence type="ECO:0000313" key="5">
    <source>
        <dbReference type="Proteomes" id="UP001596620"/>
    </source>
</evidence>
<keyword evidence="1 4" id="KW-0808">Transferase</keyword>
<dbReference type="EC" id="2.3.-.-" evidence="4"/>
<comment type="caution">
    <text evidence="4">The sequence shown here is derived from an EMBL/GenBank/DDBJ whole genome shotgun (WGS) entry which is preliminary data.</text>
</comment>
<accession>A0ABW2UTE6</accession>
<dbReference type="InterPro" id="IPR000182">
    <property type="entry name" value="GNAT_dom"/>
</dbReference>
<reference evidence="5" key="1">
    <citation type="journal article" date="2019" name="Int. J. Syst. Evol. Microbiol.">
        <title>The Global Catalogue of Microorganisms (GCM) 10K type strain sequencing project: providing services to taxonomists for standard genome sequencing and annotation.</title>
        <authorList>
            <consortium name="The Broad Institute Genomics Platform"/>
            <consortium name="The Broad Institute Genome Sequencing Center for Infectious Disease"/>
            <person name="Wu L."/>
            <person name="Ma J."/>
        </authorList>
    </citation>
    <scope>NUCLEOTIDE SEQUENCE [LARGE SCALE GENOMIC DNA]</scope>
    <source>
        <strain evidence="5">JCM 30234</strain>
    </source>
</reference>
<dbReference type="RefSeq" id="WP_382358626.1">
    <property type="nucleotide sequence ID" value="NZ_JBHTGR010000015.1"/>
</dbReference>
<dbReference type="PANTHER" id="PTHR43877:SF2">
    <property type="entry name" value="AMINOALKYLPHOSPHONATE N-ACETYLTRANSFERASE-RELATED"/>
    <property type="match status" value="1"/>
</dbReference>
<dbReference type="PROSITE" id="PS51186">
    <property type="entry name" value="GNAT"/>
    <property type="match status" value="1"/>
</dbReference>
<evidence type="ECO:0000256" key="2">
    <source>
        <dbReference type="ARBA" id="ARBA00023315"/>
    </source>
</evidence>
<dbReference type="Pfam" id="PF13508">
    <property type="entry name" value="Acetyltransf_7"/>
    <property type="match status" value="1"/>
</dbReference>
<dbReference type="SUPFAM" id="SSF55729">
    <property type="entry name" value="Acyl-CoA N-acyltransferases (Nat)"/>
    <property type="match status" value="1"/>
</dbReference>
<gene>
    <name evidence="4" type="ORF">ACFQU8_07635</name>
</gene>
<dbReference type="InterPro" id="IPR050832">
    <property type="entry name" value="Bact_Acetyltransf"/>
</dbReference>
<protein>
    <submittedName>
        <fullName evidence="4">GNAT family N-acetyltransferase</fullName>
        <ecNumber evidence="4">2.3.-.-</ecNumber>
    </submittedName>
</protein>
<organism evidence="4 5">
    <name type="scientific">Lentibacillus kimchii</name>
    <dbReference type="NCBI Taxonomy" id="1542911"/>
    <lineage>
        <taxon>Bacteria</taxon>
        <taxon>Bacillati</taxon>
        <taxon>Bacillota</taxon>
        <taxon>Bacilli</taxon>
        <taxon>Bacillales</taxon>
        <taxon>Bacillaceae</taxon>
        <taxon>Lentibacillus</taxon>
    </lineage>
</organism>
<dbReference type="Proteomes" id="UP001596620">
    <property type="component" value="Unassembled WGS sequence"/>
</dbReference>
<evidence type="ECO:0000313" key="4">
    <source>
        <dbReference type="EMBL" id="MFC7747106.1"/>
    </source>
</evidence>
<keyword evidence="2 4" id="KW-0012">Acyltransferase</keyword>
<dbReference type="GO" id="GO:0016746">
    <property type="term" value="F:acyltransferase activity"/>
    <property type="evidence" value="ECO:0007669"/>
    <property type="project" value="UniProtKB-KW"/>
</dbReference>
<dbReference type="PANTHER" id="PTHR43877">
    <property type="entry name" value="AMINOALKYLPHOSPHONATE N-ACETYLTRANSFERASE-RELATED-RELATED"/>
    <property type="match status" value="1"/>
</dbReference>
<dbReference type="EMBL" id="JBHTGR010000015">
    <property type="protein sequence ID" value="MFC7747106.1"/>
    <property type="molecule type" value="Genomic_DNA"/>
</dbReference>
<dbReference type="CDD" id="cd04301">
    <property type="entry name" value="NAT_SF"/>
    <property type="match status" value="1"/>
</dbReference>
<keyword evidence="5" id="KW-1185">Reference proteome</keyword>
<sequence length="179" mass="20124">MESFDIHMLPREAHTDAAEMEHITDLVNRAFARAEKGVMKPWVVRTTVEDVTKLTSDGELAVARSNGQTIGCVRVRQLDSETEGLGMLAVDEAFQGTGAGRALVRFAEQRCQSEQLPKMQLEMLMPREGSYPGKVSLKNWYSRMGYQQADTHIIDDSFPELMKELDAPSKFIVFQKELG</sequence>
<evidence type="ECO:0000259" key="3">
    <source>
        <dbReference type="PROSITE" id="PS51186"/>
    </source>
</evidence>
<dbReference type="InterPro" id="IPR016181">
    <property type="entry name" value="Acyl_CoA_acyltransferase"/>
</dbReference>
<evidence type="ECO:0000256" key="1">
    <source>
        <dbReference type="ARBA" id="ARBA00022679"/>
    </source>
</evidence>
<feature type="domain" description="N-acetyltransferase" evidence="3">
    <location>
        <begin position="8"/>
        <end position="168"/>
    </location>
</feature>
<proteinExistence type="predicted"/>